<protein>
    <submittedName>
        <fullName evidence="6">Uncharacterized protein</fullName>
    </submittedName>
</protein>
<evidence type="ECO:0000313" key="6">
    <source>
        <dbReference type="EMBL" id="KAF7379921.1"/>
    </source>
</evidence>
<feature type="region of interest" description="Disordered" evidence="5">
    <location>
        <begin position="596"/>
        <end position="653"/>
    </location>
</feature>
<dbReference type="Proteomes" id="UP000617340">
    <property type="component" value="Unassembled WGS sequence"/>
</dbReference>
<dbReference type="AlphaFoldDB" id="A0A834J6G8"/>
<proteinExistence type="inferred from homology"/>
<feature type="compositionally biased region" description="Acidic residues" evidence="5">
    <location>
        <begin position="600"/>
        <end position="615"/>
    </location>
</feature>
<sequence>MASSIFERSTWLQLETQTSSKQSNNAKRNILATNTSYGITSSNLKNVNQKYSSFQSYESLQEKNYLQRSISADNVIRSRGYKPSDRHDPVKRSFLENLTSKILHFDMESGERTPINLQKLLTPASDSHEPLQAKNKKMFASSYFYAPTHPTVEDQVELARRISLSLSDVKNMKSKGQSMYVNRKKRSVKWIHDGNGTEGEEEPSSPMHKDKVPLKCVMNPHGKVLDIHGIQALGEEVNIEPMPSHPEKLFDIVRDLNNQRGRGAEIFAKRRKRSEKWIVDQDQAQLPSTPGIQKTPGYSYQSEMNGNSKFSTLQSPFAQTDKSFYNPFAVDLSLDNINPPMTRERSRIPQALDSFFVVGINVRCWMNALVKVQQPVEFQLASFVNVIQSVQDSVQDSGRYHHHHRHHHRSCQLTNDCNHSTQIKKIYLREVAVGTDTDFPIEKTELNNDARRSNGFNGVRSSNANVERRSNKLLSSKTNANNTQIATNKETKTNSNREIKQRLSNNFSQDVLVNDRNKFRNKQQSVKREEDVARFSDSDASEYTPVPVKQLIQEFEKTCRPVLQYKQISPKVIPIVQQCPIDTDITRFFQTRTSVKYEEEVPEDDEEEDEEEEEEYIRRSNREIRQEKQINKPQPRIENGYMSTDETEYTSDSDSLRTYDFKDYKDYKNETSMYRYEKTSNRNVNGDGDYPGLLNDEYSQRRRSATSQELESYCNGNVKFVNEDSELPAQAKSLLLSMVASQDDILQTIKHLRNTPVLDNLLPGVSPELKFTDSYPEGKKKKNEETQINRASIMKIFKFQELCTKLYEDNTYKGPKLASIHNLTNYNTAPRGWDQSLTYYRPIKFEKSQDTIVYSDF</sequence>
<dbReference type="PANTHER" id="PTHR24217:SF0">
    <property type="entry name" value="PDZ DOMAIN-CONTAINING PROTEIN"/>
    <property type="match status" value="1"/>
</dbReference>
<evidence type="ECO:0000256" key="5">
    <source>
        <dbReference type="SAM" id="MobiDB-lite"/>
    </source>
</evidence>
<dbReference type="PANTHER" id="PTHR24217">
    <property type="entry name" value="PUTATIVE-RELATED"/>
    <property type="match status" value="1"/>
</dbReference>
<evidence type="ECO:0000256" key="3">
    <source>
        <dbReference type="ARBA" id="ARBA00022553"/>
    </source>
</evidence>
<reference evidence="6" key="1">
    <citation type="journal article" date="2020" name="G3 (Bethesda)">
        <title>High-Quality Assemblies for Three Invasive Social Wasps from the &lt;i&gt;Vespula&lt;/i&gt; Genus.</title>
        <authorList>
            <person name="Harrop T.W.R."/>
            <person name="Guhlin J."/>
            <person name="McLaughlin G.M."/>
            <person name="Permina E."/>
            <person name="Stockwell P."/>
            <person name="Gilligan J."/>
            <person name="Le Lec M.F."/>
            <person name="Gruber M.A.M."/>
            <person name="Quinn O."/>
            <person name="Lovegrove M."/>
            <person name="Duncan E.J."/>
            <person name="Remnant E.J."/>
            <person name="Van Eeckhoven J."/>
            <person name="Graham B."/>
            <person name="Knapp R.A."/>
            <person name="Langford K.W."/>
            <person name="Kronenberg Z."/>
            <person name="Press M.O."/>
            <person name="Eacker S.M."/>
            <person name="Wilson-Rankin E.E."/>
            <person name="Purcell J."/>
            <person name="Lester P.J."/>
            <person name="Dearden P.K."/>
        </authorList>
    </citation>
    <scope>NUCLEOTIDE SEQUENCE</scope>
    <source>
        <strain evidence="6">Linc-1</strain>
    </source>
</reference>
<feature type="region of interest" description="Disordered" evidence="5">
    <location>
        <begin position="452"/>
        <end position="474"/>
    </location>
</feature>
<evidence type="ECO:0000313" key="7">
    <source>
        <dbReference type="Proteomes" id="UP000617340"/>
    </source>
</evidence>
<dbReference type="GO" id="GO:0003779">
    <property type="term" value="F:actin binding"/>
    <property type="evidence" value="ECO:0007669"/>
    <property type="project" value="TreeGrafter"/>
</dbReference>
<name>A0A834J6G8_VESGE</name>
<accession>A0A834J6G8</accession>
<keyword evidence="7" id="KW-1185">Reference proteome</keyword>
<dbReference type="GO" id="GO:0005634">
    <property type="term" value="C:nucleus"/>
    <property type="evidence" value="ECO:0007669"/>
    <property type="project" value="TreeGrafter"/>
</dbReference>
<comment type="caution">
    <text evidence="6">The sequence shown here is derived from an EMBL/GenBank/DDBJ whole genome shotgun (WGS) entry which is preliminary data.</text>
</comment>
<organism evidence="6 7">
    <name type="scientific">Vespula germanica</name>
    <name type="common">German yellow jacket</name>
    <name type="synonym">Paravespula germanica</name>
    <dbReference type="NCBI Taxonomy" id="30212"/>
    <lineage>
        <taxon>Eukaryota</taxon>
        <taxon>Metazoa</taxon>
        <taxon>Ecdysozoa</taxon>
        <taxon>Arthropoda</taxon>
        <taxon>Hexapoda</taxon>
        <taxon>Insecta</taxon>
        <taxon>Pterygota</taxon>
        <taxon>Neoptera</taxon>
        <taxon>Endopterygota</taxon>
        <taxon>Hymenoptera</taxon>
        <taxon>Apocrita</taxon>
        <taxon>Aculeata</taxon>
        <taxon>Vespoidea</taxon>
        <taxon>Vespidae</taxon>
        <taxon>Vespinae</taxon>
        <taxon>Vespula</taxon>
    </lineage>
</organism>
<evidence type="ECO:0000256" key="2">
    <source>
        <dbReference type="ARBA" id="ARBA00022490"/>
    </source>
</evidence>
<comment type="subcellular location">
    <subcellularLocation>
        <location evidence="1">Cytoplasm</location>
    </subcellularLocation>
</comment>
<gene>
    <name evidence="6" type="ORF">HZH68_016869</name>
</gene>
<dbReference type="EMBL" id="JACSDZ010000024">
    <property type="protein sequence ID" value="KAF7379921.1"/>
    <property type="molecule type" value="Genomic_DNA"/>
</dbReference>
<dbReference type="GO" id="GO:0032233">
    <property type="term" value="P:positive regulation of actin filament bundle assembly"/>
    <property type="evidence" value="ECO:0007669"/>
    <property type="project" value="TreeGrafter"/>
</dbReference>
<evidence type="ECO:0000256" key="4">
    <source>
        <dbReference type="ARBA" id="ARBA00038161"/>
    </source>
</evidence>
<comment type="similarity">
    <text evidence="4">Belongs to the synaptopodin family.</text>
</comment>
<evidence type="ECO:0000256" key="1">
    <source>
        <dbReference type="ARBA" id="ARBA00004496"/>
    </source>
</evidence>
<feature type="compositionally biased region" description="Basic and acidic residues" evidence="5">
    <location>
        <begin position="616"/>
        <end position="630"/>
    </location>
</feature>
<keyword evidence="2" id="KW-0963">Cytoplasm</keyword>
<dbReference type="GO" id="GO:0015629">
    <property type="term" value="C:actin cytoskeleton"/>
    <property type="evidence" value="ECO:0007669"/>
    <property type="project" value="TreeGrafter"/>
</dbReference>
<dbReference type="InterPro" id="IPR051976">
    <property type="entry name" value="Synaptopodin_domain"/>
</dbReference>
<keyword evidence="3" id="KW-0597">Phosphoprotein</keyword>
<dbReference type="GO" id="GO:0030018">
    <property type="term" value="C:Z disc"/>
    <property type="evidence" value="ECO:0007669"/>
    <property type="project" value="TreeGrafter"/>
</dbReference>
<feature type="compositionally biased region" description="Polar residues" evidence="5">
    <location>
        <begin position="454"/>
        <end position="465"/>
    </location>
</feature>